<protein>
    <submittedName>
        <fullName evidence="3">Uncharacterized protein</fullName>
    </submittedName>
</protein>
<feature type="transmembrane region" description="Helical" evidence="2">
    <location>
        <begin position="58"/>
        <end position="76"/>
    </location>
</feature>
<accession>A0A839ZVZ5</accession>
<proteinExistence type="predicted"/>
<sequence>MEEKRRNDLAASRAEEYAPRPTGGLFMAGVAGAGLLLAADAIISGFYGWRLRDNLESLAGLMAAGFAGGLAVFLRLEKKNQRARRNERAQINRDEDAKSQQDR</sequence>
<keyword evidence="2" id="KW-0812">Transmembrane</keyword>
<reference evidence="3 4" key="1">
    <citation type="submission" date="2020-08" db="EMBL/GenBank/DDBJ databases">
        <title>Genomic Encyclopedia of Type Strains, Phase IV (KMG-IV): sequencing the most valuable type-strain genomes for metagenomic binning, comparative biology and taxonomic classification.</title>
        <authorList>
            <person name="Goeker M."/>
        </authorList>
    </citation>
    <scope>NUCLEOTIDE SEQUENCE [LARGE SCALE GENOMIC DNA]</scope>
    <source>
        <strain evidence="3 4">DSM 21793</strain>
    </source>
</reference>
<dbReference type="Proteomes" id="UP000530564">
    <property type="component" value="Unassembled WGS sequence"/>
</dbReference>
<feature type="region of interest" description="Disordered" evidence="1">
    <location>
        <begin position="82"/>
        <end position="103"/>
    </location>
</feature>
<comment type="caution">
    <text evidence="3">The sequence shown here is derived from an EMBL/GenBank/DDBJ whole genome shotgun (WGS) entry which is preliminary data.</text>
</comment>
<evidence type="ECO:0000313" key="4">
    <source>
        <dbReference type="Proteomes" id="UP000530564"/>
    </source>
</evidence>
<dbReference type="AlphaFoldDB" id="A0A839ZVZ5"/>
<dbReference type="EMBL" id="JACIDK010000001">
    <property type="protein sequence ID" value="MBB3889573.1"/>
    <property type="molecule type" value="Genomic_DNA"/>
</dbReference>
<gene>
    <name evidence="3" type="ORF">GGQ61_000270</name>
</gene>
<dbReference type="RefSeq" id="WP_183769580.1">
    <property type="nucleotide sequence ID" value="NZ_JACIDK010000001.1"/>
</dbReference>
<evidence type="ECO:0000256" key="1">
    <source>
        <dbReference type="SAM" id="MobiDB-lite"/>
    </source>
</evidence>
<evidence type="ECO:0000313" key="3">
    <source>
        <dbReference type="EMBL" id="MBB3889573.1"/>
    </source>
</evidence>
<evidence type="ECO:0000256" key="2">
    <source>
        <dbReference type="SAM" id="Phobius"/>
    </source>
</evidence>
<feature type="transmembrane region" description="Helical" evidence="2">
    <location>
        <begin position="21"/>
        <end position="46"/>
    </location>
</feature>
<keyword evidence="4" id="KW-1185">Reference proteome</keyword>
<keyword evidence="2" id="KW-0472">Membrane</keyword>
<organism evidence="3 4">
    <name type="scientific">Phenylobacterium haematophilum</name>
    <dbReference type="NCBI Taxonomy" id="98513"/>
    <lineage>
        <taxon>Bacteria</taxon>
        <taxon>Pseudomonadati</taxon>
        <taxon>Pseudomonadota</taxon>
        <taxon>Alphaproteobacteria</taxon>
        <taxon>Caulobacterales</taxon>
        <taxon>Caulobacteraceae</taxon>
        <taxon>Phenylobacterium</taxon>
    </lineage>
</organism>
<name>A0A839ZVZ5_9CAUL</name>
<keyword evidence="2" id="KW-1133">Transmembrane helix</keyword>